<feature type="coiled-coil region" evidence="1">
    <location>
        <begin position="25"/>
        <end position="104"/>
    </location>
</feature>
<accession>A0A183H0T9</accession>
<evidence type="ECO:0000256" key="1">
    <source>
        <dbReference type="SAM" id="Coils"/>
    </source>
</evidence>
<evidence type="ECO:0000313" key="4">
    <source>
        <dbReference type="Proteomes" id="UP000267606"/>
    </source>
</evidence>
<dbReference type="AlphaFoldDB" id="A0A183H0T9"/>
<feature type="coiled-coil region" evidence="1">
    <location>
        <begin position="214"/>
        <end position="241"/>
    </location>
</feature>
<keyword evidence="2" id="KW-0472">Membrane</keyword>
<protein>
    <submittedName>
        <fullName evidence="3 5">Uncharacterized protein</fullName>
    </submittedName>
</protein>
<evidence type="ECO:0000256" key="2">
    <source>
        <dbReference type="SAM" id="Phobius"/>
    </source>
</evidence>
<evidence type="ECO:0000313" key="5">
    <source>
        <dbReference type="WBParaSite" id="OFLC_0000109801-mRNA-1"/>
    </source>
</evidence>
<reference evidence="5" key="1">
    <citation type="submission" date="2016-06" db="UniProtKB">
        <authorList>
            <consortium name="WormBaseParasite"/>
        </authorList>
    </citation>
    <scope>IDENTIFICATION</scope>
</reference>
<name>A0A183H0T9_9BILA</name>
<organism evidence="5">
    <name type="scientific">Onchocerca flexuosa</name>
    <dbReference type="NCBI Taxonomy" id="387005"/>
    <lineage>
        <taxon>Eukaryota</taxon>
        <taxon>Metazoa</taxon>
        <taxon>Ecdysozoa</taxon>
        <taxon>Nematoda</taxon>
        <taxon>Chromadorea</taxon>
        <taxon>Rhabditida</taxon>
        <taxon>Spirurina</taxon>
        <taxon>Spiruromorpha</taxon>
        <taxon>Filarioidea</taxon>
        <taxon>Onchocercidae</taxon>
        <taxon>Onchocerca</taxon>
    </lineage>
</organism>
<dbReference type="EMBL" id="UZAJ01000471">
    <property type="protein sequence ID" value="VDO28234.1"/>
    <property type="molecule type" value="Genomic_DNA"/>
</dbReference>
<feature type="transmembrane region" description="Helical" evidence="2">
    <location>
        <begin position="260"/>
        <end position="281"/>
    </location>
</feature>
<keyword evidence="2" id="KW-1133">Transmembrane helix</keyword>
<sequence>MKLFEHKQQELQRISAEIHRLSQGNPQQQRKCVRLKEDYERLMQEIQKLQENQNKDKIRLDELRKQIEQIEASEENEESKKRKRKKLEKEYEELRKKLDVGEEFKENAEKINGSNGSNENTFSFKSAENIYLNEQHPEVKPVQKDQYGVYEQIRNIKTIEERMLKRKKIESEAEDTFTIRTANLCELEADIDNVRKRMASPVIQKFEEELKFIRKKSSKDTKMLKKEITELERRIDKINRTREICVTAIAEMNLTTKRMLFDLMGFVVNILRNVLYIIAWIRDLLIYYTENI</sequence>
<evidence type="ECO:0000313" key="3">
    <source>
        <dbReference type="EMBL" id="VDO28234.1"/>
    </source>
</evidence>
<dbReference type="Proteomes" id="UP000267606">
    <property type="component" value="Unassembled WGS sequence"/>
</dbReference>
<reference evidence="3 4" key="2">
    <citation type="submission" date="2018-11" db="EMBL/GenBank/DDBJ databases">
        <authorList>
            <consortium name="Pathogen Informatics"/>
        </authorList>
    </citation>
    <scope>NUCLEOTIDE SEQUENCE [LARGE SCALE GENOMIC DNA]</scope>
</reference>
<gene>
    <name evidence="3" type="ORF">OFLC_LOCUS1099</name>
</gene>
<keyword evidence="1" id="KW-0175">Coiled coil</keyword>
<keyword evidence="4" id="KW-1185">Reference proteome</keyword>
<proteinExistence type="predicted"/>
<keyword evidence="2" id="KW-0812">Transmembrane</keyword>
<dbReference type="WBParaSite" id="OFLC_0000109801-mRNA-1">
    <property type="protein sequence ID" value="OFLC_0000109801-mRNA-1"/>
    <property type="gene ID" value="OFLC_0000109801"/>
</dbReference>